<dbReference type="GO" id="GO:0005576">
    <property type="term" value="C:extracellular region"/>
    <property type="evidence" value="ECO:0007669"/>
    <property type="project" value="InterPro"/>
</dbReference>
<dbReference type="InterPro" id="IPR038903">
    <property type="entry name" value="Allergen_Asp_f_4"/>
</dbReference>
<gene>
    <name evidence="1" type="ORF">KHLLAP_LOCUS7704</name>
</gene>
<comment type="caution">
    <text evidence="1">The sequence shown here is derived from an EMBL/GenBank/DDBJ whole genome shotgun (WGS) entry which is preliminary data.</text>
</comment>
<dbReference type="Pfam" id="PF25312">
    <property type="entry name" value="Allergen_Asp_f_4"/>
    <property type="match status" value="1"/>
</dbReference>
<dbReference type="EMBL" id="CAUWAG010000010">
    <property type="protein sequence ID" value="CAJ2507236.1"/>
    <property type="molecule type" value="Genomic_DNA"/>
</dbReference>
<proteinExistence type="predicted"/>
<organism evidence="1 2">
    <name type="scientific">Anthostomella pinea</name>
    <dbReference type="NCBI Taxonomy" id="933095"/>
    <lineage>
        <taxon>Eukaryota</taxon>
        <taxon>Fungi</taxon>
        <taxon>Dikarya</taxon>
        <taxon>Ascomycota</taxon>
        <taxon>Pezizomycotina</taxon>
        <taxon>Sordariomycetes</taxon>
        <taxon>Xylariomycetidae</taxon>
        <taxon>Xylariales</taxon>
        <taxon>Xylariaceae</taxon>
        <taxon>Anthostomella</taxon>
    </lineage>
</organism>
<accession>A0AAI8VLP1</accession>
<name>A0AAI8VLP1_9PEZI</name>
<evidence type="ECO:0000313" key="1">
    <source>
        <dbReference type="EMBL" id="CAJ2507236.1"/>
    </source>
</evidence>
<dbReference type="Proteomes" id="UP001295740">
    <property type="component" value="Unassembled WGS sequence"/>
</dbReference>
<dbReference type="PANTHER" id="PTHR42039">
    <property type="entry name" value="PUTATIVE (AFU_ORTHOLOGUE AFUA_3G02940)-RELATED"/>
    <property type="match status" value="1"/>
</dbReference>
<dbReference type="AlphaFoldDB" id="A0AAI8VLP1"/>
<protein>
    <submittedName>
        <fullName evidence="1">Uu.00g084220.m01.CDS01</fullName>
    </submittedName>
</protein>
<evidence type="ECO:0000313" key="2">
    <source>
        <dbReference type="Proteomes" id="UP001295740"/>
    </source>
</evidence>
<sequence length="333" mass="34341">MHFSNSILFAAAVGAGNVAGHAIHHRHSHLHKERAVGDIVTAVINGQTQTWANTWSGATAAAAVDEKVAEVTAAVAAASPTAAAEEKAYPTTAVAASASEPEATASSSSSSESSGSTVASSYKDFCAGKEKRATVAEIAYVGNTGACGWGSNIMLVADDIADQYDYTVKFTGENTEDWKVVCWNKIGPDGLPDGWYNGNVAVEFTLAPGAAQYIAIDHNSQGGCAAAVGTTIPKDNQGGYAATWFEFDVGNTSNKKWSGADVSSIQAQAAREDGLDLEIQGMKSCHSSICSTIGPNLSIVDNAFNLALKLADGLGLNIPDTKASIEVTIAYAG</sequence>
<keyword evidence="2" id="KW-1185">Reference proteome</keyword>
<reference evidence="1" key="1">
    <citation type="submission" date="2023-10" db="EMBL/GenBank/DDBJ databases">
        <authorList>
            <person name="Hackl T."/>
        </authorList>
    </citation>
    <scope>NUCLEOTIDE SEQUENCE</scope>
</reference>
<dbReference type="GO" id="GO:0019863">
    <property type="term" value="F:IgE binding"/>
    <property type="evidence" value="ECO:0007669"/>
    <property type="project" value="InterPro"/>
</dbReference>
<dbReference type="PANTHER" id="PTHR42039:SF1">
    <property type="entry name" value="PUTATIVE (AFU_ORTHOLOGUE AFUA_3G02940)-RELATED"/>
    <property type="match status" value="1"/>
</dbReference>